<dbReference type="InterPro" id="IPR002110">
    <property type="entry name" value="Ankyrin_rpt"/>
</dbReference>
<name>A0A0K6S890_9ALVE</name>
<evidence type="ECO:0000256" key="2">
    <source>
        <dbReference type="ARBA" id="ARBA00023043"/>
    </source>
</evidence>
<feature type="repeat" description="ANK" evidence="3">
    <location>
        <begin position="162"/>
        <end position="194"/>
    </location>
</feature>
<proteinExistence type="predicted"/>
<dbReference type="InterPro" id="IPR036770">
    <property type="entry name" value="Ankyrin_rpt-contain_sf"/>
</dbReference>
<accession>A0A0K6S890</accession>
<dbReference type="AlphaFoldDB" id="A0A0K6S890"/>
<dbReference type="Gene3D" id="1.25.40.20">
    <property type="entry name" value="Ankyrin repeat-containing domain"/>
    <property type="match status" value="1"/>
</dbReference>
<organism evidence="4">
    <name type="scientific">Chromera velia CCMP2878</name>
    <dbReference type="NCBI Taxonomy" id="1169474"/>
    <lineage>
        <taxon>Eukaryota</taxon>
        <taxon>Sar</taxon>
        <taxon>Alveolata</taxon>
        <taxon>Colpodellida</taxon>
        <taxon>Chromeraceae</taxon>
        <taxon>Chromera</taxon>
    </lineage>
</organism>
<reference evidence="4" key="1">
    <citation type="submission" date="2014-11" db="EMBL/GenBank/DDBJ databases">
        <title>Molecular phylogeny of cliff fern family Woodsiaceae with morphological implications.</title>
        <authorList>
            <person name="Shao Y.-Z."/>
            <person name="Wei R."/>
            <person name="Zhang X.-C."/>
        </authorList>
    </citation>
    <scope>NUCLEOTIDE SEQUENCE</scope>
</reference>
<dbReference type="SMART" id="SM00248">
    <property type="entry name" value="ANK"/>
    <property type="match status" value="3"/>
</dbReference>
<dbReference type="PROSITE" id="PS50297">
    <property type="entry name" value="ANK_REP_REGION"/>
    <property type="match status" value="2"/>
</dbReference>
<dbReference type="Pfam" id="PF12796">
    <property type="entry name" value="Ank_2"/>
    <property type="match status" value="1"/>
</dbReference>
<dbReference type="PROSITE" id="PS50088">
    <property type="entry name" value="ANK_REPEAT"/>
    <property type="match status" value="2"/>
</dbReference>
<dbReference type="PANTHER" id="PTHR23206">
    <property type="entry name" value="MASK PROTEIN"/>
    <property type="match status" value="1"/>
</dbReference>
<evidence type="ECO:0000256" key="3">
    <source>
        <dbReference type="PROSITE-ProRule" id="PRU00023"/>
    </source>
</evidence>
<dbReference type="PANTHER" id="PTHR23206:SF7">
    <property type="entry name" value="PROTEIN KINASE DOMAIN-CONTAINING PROTEIN"/>
    <property type="match status" value="1"/>
</dbReference>
<feature type="repeat" description="ANK" evidence="3">
    <location>
        <begin position="196"/>
        <end position="228"/>
    </location>
</feature>
<dbReference type="GO" id="GO:0045087">
    <property type="term" value="P:innate immune response"/>
    <property type="evidence" value="ECO:0007669"/>
    <property type="project" value="TreeGrafter"/>
</dbReference>
<keyword evidence="2 3" id="KW-0040">ANK repeat</keyword>
<sequence length="553" mass="57911">MVRPVRVRDAATFAPVLREIDMVEREVLDSLGVLRSWKALFSRLSFPSKAGSDVDGEQPPSLPDDTAAVPLPEEALALRGMRHAVLDMKDKLRAGLGEVLHLNYFIDLAPVFSTNVAMVIRSFQAATPSTLRSALDLFVETADRRDLELLLKVGADINGIFDRETALSRAVSAGHAEAVEVLVDAGADLEKRETRGNLTPLQIACRGRRFEIIKFLIARGANVKAESTQRVHPLQEAASDPQMPADVVTLLKAHGLDEIPGAPGGPVAVGAAGGAQPVVAPETTRVVRNQVVATFIFVFSFVVGGEFNALPAVLTDATPSALLALSALPAVLTDATPSALLALRALPNMLTDALPSTVLTKVALTAVLTNALPSTLLAFRALTAMLTNALPSALLALRAPTAVLTDALPSALLALRALTAVLTDTLPSALLALQAITAMLTDTFPSALIALRAITAVLTDALPSALLALRALTAVLTDTLPSALLALRAITAVLTDALPSTILTHVTLTAMLTDALPPALLAPIANTPMQAQNVPMAIPLHLSPLIPPFATIL</sequence>
<evidence type="ECO:0000256" key="1">
    <source>
        <dbReference type="ARBA" id="ARBA00022737"/>
    </source>
</evidence>
<dbReference type="InterPro" id="IPR051631">
    <property type="entry name" value="Ankyrin-KH/SAM_domain"/>
</dbReference>
<keyword evidence="1" id="KW-0677">Repeat</keyword>
<dbReference type="SUPFAM" id="SSF48403">
    <property type="entry name" value="Ankyrin repeat"/>
    <property type="match status" value="1"/>
</dbReference>
<gene>
    <name evidence="4" type="ORF">Cvel_5724.t2.CR1</name>
</gene>
<dbReference type="GO" id="GO:0005737">
    <property type="term" value="C:cytoplasm"/>
    <property type="evidence" value="ECO:0007669"/>
    <property type="project" value="TreeGrafter"/>
</dbReference>
<dbReference type="VEuPathDB" id="CryptoDB:Cvel_5724"/>
<dbReference type="EMBL" id="CDMZ01001898">
    <property type="protein sequence ID" value="CUC09872.1"/>
    <property type="molecule type" value="Genomic_DNA"/>
</dbReference>
<evidence type="ECO:0000313" key="4">
    <source>
        <dbReference type="EMBL" id="CUC09872.1"/>
    </source>
</evidence>
<protein>
    <submittedName>
        <fullName evidence="4">Uncharacterized protein</fullName>
    </submittedName>
</protein>